<dbReference type="EMBL" id="GBRH01280827">
    <property type="protein sequence ID" value="JAD17068.1"/>
    <property type="molecule type" value="Transcribed_RNA"/>
</dbReference>
<dbReference type="AlphaFoldDB" id="A0A0A9TPJ0"/>
<organism evidence="1">
    <name type="scientific">Arundo donax</name>
    <name type="common">Giant reed</name>
    <name type="synonym">Donax arundinaceus</name>
    <dbReference type="NCBI Taxonomy" id="35708"/>
    <lineage>
        <taxon>Eukaryota</taxon>
        <taxon>Viridiplantae</taxon>
        <taxon>Streptophyta</taxon>
        <taxon>Embryophyta</taxon>
        <taxon>Tracheophyta</taxon>
        <taxon>Spermatophyta</taxon>
        <taxon>Magnoliopsida</taxon>
        <taxon>Liliopsida</taxon>
        <taxon>Poales</taxon>
        <taxon>Poaceae</taxon>
        <taxon>PACMAD clade</taxon>
        <taxon>Arundinoideae</taxon>
        <taxon>Arundineae</taxon>
        <taxon>Arundo</taxon>
    </lineage>
</organism>
<proteinExistence type="predicted"/>
<reference evidence="1" key="1">
    <citation type="submission" date="2014-09" db="EMBL/GenBank/DDBJ databases">
        <authorList>
            <person name="Magalhaes I.L.F."/>
            <person name="Oliveira U."/>
            <person name="Santos F.R."/>
            <person name="Vidigal T.H.D.A."/>
            <person name="Brescovit A.D."/>
            <person name="Santos A.J."/>
        </authorList>
    </citation>
    <scope>NUCLEOTIDE SEQUENCE</scope>
    <source>
        <tissue evidence="1">Shoot tissue taken approximately 20 cm above the soil surface</tissue>
    </source>
</reference>
<protein>
    <submittedName>
        <fullName evidence="1">Uncharacterized protein</fullName>
    </submittedName>
</protein>
<reference evidence="1" key="2">
    <citation type="journal article" date="2015" name="Data Brief">
        <title>Shoot transcriptome of the giant reed, Arundo donax.</title>
        <authorList>
            <person name="Barrero R.A."/>
            <person name="Guerrero F.D."/>
            <person name="Moolhuijzen P."/>
            <person name="Goolsby J.A."/>
            <person name="Tidwell J."/>
            <person name="Bellgard S.E."/>
            <person name="Bellgard M.I."/>
        </authorList>
    </citation>
    <scope>NUCLEOTIDE SEQUENCE</scope>
    <source>
        <tissue evidence="1">Shoot tissue taken approximately 20 cm above the soil surface</tissue>
    </source>
</reference>
<sequence length="28" mass="2987">MSKRQVFLTEGSNIVAANGHGNASKTRI</sequence>
<name>A0A0A9TPJ0_ARUDO</name>
<accession>A0A0A9TPJ0</accession>
<evidence type="ECO:0000313" key="1">
    <source>
        <dbReference type="EMBL" id="JAD17068.1"/>
    </source>
</evidence>